<dbReference type="GeneID" id="107918412"/>
<dbReference type="InterPro" id="IPR009057">
    <property type="entry name" value="Homeodomain-like_sf"/>
</dbReference>
<comment type="subcellular location">
    <subcellularLocation>
        <location evidence="1">Nucleus</location>
    </subcellularLocation>
</comment>
<dbReference type="GO" id="GO:0005634">
    <property type="term" value="C:nucleus"/>
    <property type="evidence" value="ECO:0007669"/>
    <property type="project" value="UniProtKB-SubCell"/>
</dbReference>
<dbReference type="FunFam" id="1.10.10.60:FF:000002">
    <property type="entry name" value="Myb family transcription factor"/>
    <property type="match status" value="1"/>
</dbReference>
<feature type="compositionally biased region" description="Low complexity" evidence="6">
    <location>
        <begin position="424"/>
        <end position="435"/>
    </location>
</feature>
<dbReference type="PANTHER" id="PTHR31003">
    <property type="entry name" value="MYB FAMILY TRANSCRIPTION FACTOR"/>
    <property type="match status" value="1"/>
</dbReference>
<accession>A0A1U8KLU4</accession>
<reference evidence="9" key="2">
    <citation type="submission" date="2025-08" db="UniProtKB">
        <authorList>
            <consortium name="RefSeq"/>
        </authorList>
    </citation>
    <scope>IDENTIFICATION</scope>
</reference>
<evidence type="ECO:0000256" key="4">
    <source>
        <dbReference type="ARBA" id="ARBA00023163"/>
    </source>
</evidence>
<dbReference type="AlphaFoldDB" id="A0A1U8KLU4"/>
<evidence type="ECO:0000256" key="3">
    <source>
        <dbReference type="ARBA" id="ARBA00023125"/>
    </source>
</evidence>
<dbReference type="InterPro" id="IPR001005">
    <property type="entry name" value="SANT/Myb"/>
</dbReference>
<feature type="region of interest" description="Disordered" evidence="6">
    <location>
        <begin position="178"/>
        <end position="281"/>
    </location>
</feature>
<dbReference type="SUPFAM" id="SSF46689">
    <property type="entry name" value="Homeodomain-like"/>
    <property type="match status" value="1"/>
</dbReference>
<name>A0A1U8KLU4_GOSHI</name>
<dbReference type="Pfam" id="PF26575">
    <property type="entry name" value="HHO5_N"/>
    <property type="match status" value="1"/>
</dbReference>
<dbReference type="KEGG" id="ghi:107918412"/>
<dbReference type="PaxDb" id="3635-A0A1U8KLU4"/>
<keyword evidence="4" id="KW-0804">Transcription</keyword>
<evidence type="ECO:0000313" key="8">
    <source>
        <dbReference type="Proteomes" id="UP000818029"/>
    </source>
</evidence>
<evidence type="ECO:0000256" key="5">
    <source>
        <dbReference type="ARBA" id="ARBA00023242"/>
    </source>
</evidence>
<reference evidence="8" key="1">
    <citation type="journal article" date="2020" name="Nat. Genet.">
        <title>Genomic diversifications of five Gossypium allopolyploid species and their impact on cotton improvement.</title>
        <authorList>
            <person name="Chen Z.J."/>
            <person name="Sreedasyam A."/>
            <person name="Ando A."/>
            <person name="Song Q."/>
            <person name="De Santiago L.M."/>
            <person name="Hulse-Kemp A.M."/>
            <person name="Ding M."/>
            <person name="Ye W."/>
            <person name="Kirkbride R.C."/>
            <person name="Jenkins J."/>
            <person name="Plott C."/>
            <person name="Lovell J."/>
            <person name="Lin Y.M."/>
            <person name="Vaughn R."/>
            <person name="Liu B."/>
            <person name="Simpson S."/>
            <person name="Scheffler B.E."/>
            <person name="Wen L."/>
            <person name="Saski C.A."/>
            <person name="Grover C.E."/>
            <person name="Hu G."/>
            <person name="Conover J.L."/>
            <person name="Carlson J.W."/>
            <person name="Shu S."/>
            <person name="Boston L.B."/>
            <person name="Williams M."/>
            <person name="Peterson D.G."/>
            <person name="McGee K."/>
            <person name="Jones D.C."/>
            <person name="Wendel J.F."/>
            <person name="Stelly D.M."/>
            <person name="Grimwood J."/>
            <person name="Schmutz J."/>
        </authorList>
    </citation>
    <scope>NUCLEOTIDE SEQUENCE [LARGE SCALE GENOMIC DNA]</scope>
    <source>
        <strain evidence="8">cv. TM-1</strain>
    </source>
</reference>
<keyword evidence="3" id="KW-0238">DNA-binding</keyword>
<feature type="compositionally biased region" description="Low complexity" evidence="6">
    <location>
        <begin position="231"/>
        <end position="245"/>
    </location>
</feature>
<feature type="compositionally biased region" description="Basic and acidic residues" evidence="6">
    <location>
        <begin position="211"/>
        <end position="223"/>
    </location>
</feature>
<evidence type="ECO:0000313" key="9">
    <source>
        <dbReference type="RefSeq" id="XP_016703461.1"/>
    </source>
</evidence>
<dbReference type="Proteomes" id="UP000818029">
    <property type="component" value="Chromosome D13"/>
</dbReference>
<gene>
    <name evidence="9" type="primary">LOC107918412</name>
</gene>
<keyword evidence="5" id="KW-0539">Nucleus</keyword>
<dbReference type="InterPro" id="IPR017930">
    <property type="entry name" value="Myb_dom"/>
</dbReference>
<feature type="domain" description="HTH myb-type" evidence="7">
    <location>
        <begin position="274"/>
        <end position="333"/>
    </location>
</feature>
<dbReference type="InterPro" id="IPR006447">
    <property type="entry name" value="Myb_dom_plants"/>
</dbReference>
<protein>
    <submittedName>
        <fullName evidence="9">Transcription factor HHO3</fullName>
    </submittedName>
</protein>
<keyword evidence="8" id="KW-1185">Reference proteome</keyword>
<dbReference type="OMA" id="WVPPQDY"/>
<dbReference type="Pfam" id="PF00249">
    <property type="entry name" value="Myb_DNA-binding"/>
    <property type="match status" value="1"/>
</dbReference>
<dbReference type="PANTHER" id="PTHR31003:SF16">
    <property type="entry name" value="TRANSCRIPTION FACTOR HHO2"/>
    <property type="match status" value="1"/>
</dbReference>
<organism evidence="8 9">
    <name type="scientific">Gossypium hirsutum</name>
    <name type="common">Upland cotton</name>
    <name type="synonym">Gossypium mexicanum</name>
    <dbReference type="NCBI Taxonomy" id="3635"/>
    <lineage>
        <taxon>Eukaryota</taxon>
        <taxon>Viridiplantae</taxon>
        <taxon>Streptophyta</taxon>
        <taxon>Embryophyta</taxon>
        <taxon>Tracheophyta</taxon>
        <taxon>Spermatophyta</taxon>
        <taxon>Magnoliopsida</taxon>
        <taxon>eudicotyledons</taxon>
        <taxon>Gunneridae</taxon>
        <taxon>Pentapetalae</taxon>
        <taxon>rosids</taxon>
        <taxon>malvids</taxon>
        <taxon>Malvales</taxon>
        <taxon>Malvaceae</taxon>
        <taxon>Malvoideae</taxon>
        <taxon>Gossypium</taxon>
    </lineage>
</organism>
<evidence type="ECO:0000256" key="2">
    <source>
        <dbReference type="ARBA" id="ARBA00023015"/>
    </source>
</evidence>
<dbReference type="GO" id="GO:0003700">
    <property type="term" value="F:DNA-binding transcription factor activity"/>
    <property type="evidence" value="ECO:0007669"/>
    <property type="project" value="InterPro"/>
</dbReference>
<dbReference type="InterPro" id="IPR058673">
    <property type="entry name" value="HHO5-like_N"/>
</dbReference>
<dbReference type="InterPro" id="IPR044787">
    <property type="entry name" value="HHO5-like"/>
</dbReference>
<dbReference type="NCBIfam" id="TIGR01557">
    <property type="entry name" value="myb_SHAQKYF"/>
    <property type="match status" value="1"/>
</dbReference>
<feature type="region of interest" description="Disordered" evidence="6">
    <location>
        <begin position="398"/>
        <end position="443"/>
    </location>
</feature>
<dbReference type="OrthoDB" id="1908613at2759"/>
<sequence>MILFILYILLKKNITTNSLDLASLILFGSLYALWSETNPFPSHIFISSTVSENPRCGRNKITFLSKENFLAMIDMDYAQKMRKCHEYVEALEEERRKIQVFQRELPLSFELVTQAIESCKKEMYMQGQSECSEQTSSDSPVLEEFIPIKRSCNCSEEDDDDDDDDDVAAADKKKSDWLRSVQLWNPPSKEGVGKTGSGVQMKGNGGAFQPFHKEKGNVEKKSVEAVGKGNASATATTTTTSASTTESGSRGIAADDGNTDKKVEKGQQQQQPPQRKQRRCWSSELHKRFLHALQQLGGSHVATPKQIRELMKVDGLTNDEVKSHLQKYRLHTRRPCPSINSNGNNPQTPQFVVVRGIWVPPQEYASVATTAAVSGETSVTPSPNSGVYAPAAVPLPTLAKPLVQRPQRSQSEDRGSHSEGRVHSNSASTSSSTHTTTDRFLAF</sequence>
<evidence type="ECO:0000259" key="7">
    <source>
        <dbReference type="PROSITE" id="PS51294"/>
    </source>
</evidence>
<dbReference type="SMR" id="A0A1U8KLU4"/>
<keyword evidence="2" id="KW-0805">Transcription regulation</keyword>
<evidence type="ECO:0000256" key="1">
    <source>
        <dbReference type="ARBA" id="ARBA00004123"/>
    </source>
</evidence>
<dbReference type="RefSeq" id="XP_016703461.1">
    <property type="nucleotide sequence ID" value="XM_016847972.2"/>
</dbReference>
<dbReference type="GO" id="GO:0003677">
    <property type="term" value="F:DNA binding"/>
    <property type="evidence" value="ECO:0007669"/>
    <property type="project" value="UniProtKB-KW"/>
</dbReference>
<dbReference type="PROSITE" id="PS51294">
    <property type="entry name" value="HTH_MYB"/>
    <property type="match status" value="1"/>
</dbReference>
<dbReference type="Gene3D" id="1.10.10.60">
    <property type="entry name" value="Homeodomain-like"/>
    <property type="match status" value="1"/>
</dbReference>
<evidence type="ECO:0000256" key="6">
    <source>
        <dbReference type="SAM" id="MobiDB-lite"/>
    </source>
</evidence>
<proteinExistence type="predicted"/>
<feature type="compositionally biased region" description="Basic and acidic residues" evidence="6">
    <location>
        <begin position="410"/>
        <end position="422"/>
    </location>
</feature>